<reference evidence="6 7" key="1">
    <citation type="submission" date="2012-09" db="EMBL/GenBank/DDBJ databases">
        <title>Genome Sequence of alkane-degrading Bacterium Alcanivorax jadensis T9.</title>
        <authorList>
            <person name="Lai Q."/>
            <person name="Shao Z."/>
        </authorList>
    </citation>
    <scope>NUCLEOTIDE SEQUENCE [LARGE SCALE GENOMIC DNA]</scope>
    <source>
        <strain evidence="6 7">T9</strain>
    </source>
</reference>
<sequence>MALTSADVRNAETLKKDYKLRDDKGLYLLVETNGSRTWKFSYRFDGRSKVITLGPCPEVTLAFARQLRDEARELIADGTDPLTRCEKREVFSPSVETFEAVARDWLERVYRFEVSEEQFRRTKRQMENYLISSIGKRVVSEVTPEDLKSLAAALGAEGHLDKGKRVLGIAKRVYGHARDTGVAGFQQTGALRRRLTGSGTEPEFLLSTREQLFNLASGVLGQWSRTTTTAALKLTVWLLARPSEIVNARWSDMDLDAGEWRIRRKNPDSPDGNKIITVPLPRQAVELLREMEPITGRQEYIFPGTRDRKKHLGASTLTGALKKVTRTTPVSTDNLRTLAATALGELGYQAEQIQSQLLNQTGDEQSDRQLYQEKRREMLQAWADYLDNTVIGKVTRR</sequence>
<evidence type="ECO:0000256" key="2">
    <source>
        <dbReference type="ARBA" id="ARBA00022908"/>
    </source>
</evidence>
<keyword evidence="7" id="KW-1185">Reference proteome</keyword>
<dbReference type="RefSeq" id="WP_035245417.1">
    <property type="nucleotide sequence ID" value="NZ_ARXU01000002.1"/>
</dbReference>
<organism evidence="6 7">
    <name type="scientific">Alcanivorax jadensis T9</name>
    <dbReference type="NCBI Taxonomy" id="1177181"/>
    <lineage>
        <taxon>Bacteria</taxon>
        <taxon>Pseudomonadati</taxon>
        <taxon>Pseudomonadota</taxon>
        <taxon>Gammaproteobacteria</taxon>
        <taxon>Oceanospirillales</taxon>
        <taxon>Alcanivoracaceae</taxon>
        <taxon>Alcanivorax</taxon>
    </lineage>
</organism>
<dbReference type="Proteomes" id="UP000029443">
    <property type="component" value="Unassembled WGS sequence"/>
</dbReference>
<accession>A0ABR4WGC7</accession>
<dbReference type="SUPFAM" id="SSF56349">
    <property type="entry name" value="DNA breaking-rejoining enzymes"/>
    <property type="match status" value="1"/>
</dbReference>
<dbReference type="PANTHER" id="PTHR30629">
    <property type="entry name" value="PROPHAGE INTEGRASE"/>
    <property type="match status" value="1"/>
</dbReference>
<evidence type="ECO:0000256" key="1">
    <source>
        <dbReference type="ARBA" id="ARBA00008857"/>
    </source>
</evidence>
<dbReference type="Gene3D" id="3.30.160.390">
    <property type="entry name" value="Integrase, DNA-binding domain"/>
    <property type="match status" value="1"/>
</dbReference>
<protein>
    <submittedName>
        <fullName evidence="6">Prophage integrase</fullName>
    </submittedName>
</protein>
<dbReference type="InterPro" id="IPR010998">
    <property type="entry name" value="Integrase_recombinase_N"/>
</dbReference>
<dbReference type="Pfam" id="PF22022">
    <property type="entry name" value="Phage_int_M"/>
    <property type="match status" value="1"/>
</dbReference>
<evidence type="ECO:0000313" key="7">
    <source>
        <dbReference type="Proteomes" id="UP000029443"/>
    </source>
</evidence>
<dbReference type="Gene3D" id="1.10.150.130">
    <property type="match status" value="1"/>
</dbReference>
<evidence type="ECO:0000256" key="3">
    <source>
        <dbReference type="ARBA" id="ARBA00023125"/>
    </source>
</evidence>
<dbReference type="Pfam" id="PF13356">
    <property type="entry name" value="Arm-DNA-bind_3"/>
    <property type="match status" value="1"/>
</dbReference>
<evidence type="ECO:0000259" key="5">
    <source>
        <dbReference type="PROSITE" id="PS51898"/>
    </source>
</evidence>
<keyword evidence="2" id="KW-0229">DNA integration</keyword>
<proteinExistence type="inferred from homology"/>
<dbReference type="PANTHER" id="PTHR30629:SF2">
    <property type="entry name" value="PROPHAGE INTEGRASE INTS-RELATED"/>
    <property type="match status" value="1"/>
</dbReference>
<dbReference type="InterPro" id="IPR013762">
    <property type="entry name" value="Integrase-like_cat_sf"/>
</dbReference>
<dbReference type="InterPro" id="IPR025166">
    <property type="entry name" value="Integrase_DNA_bind_dom"/>
</dbReference>
<comment type="similarity">
    <text evidence="1">Belongs to the 'phage' integrase family.</text>
</comment>
<keyword evidence="4" id="KW-0233">DNA recombination</keyword>
<dbReference type="InterPro" id="IPR011010">
    <property type="entry name" value="DNA_brk_join_enz"/>
</dbReference>
<dbReference type="EMBL" id="ARXU01000002">
    <property type="protein sequence ID" value="KGD62596.1"/>
    <property type="molecule type" value="Genomic_DNA"/>
</dbReference>
<name>A0ABR4WGC7_9GAMM</name>
<dbReference type="InterPro" id="IPR050808">
    <property type="entry name" value="Phage_Integrase"/>
</dbReference>
<dbReference type="InterPro" id="IPR053876">
    <property type="entry name" value="Phage_int_M"/>
</dbReference>
<evidence type="ECO:0000256" key="4">
    <source>
        <dbReference type="ARBA" id="ARBA00023172"/>
    </source>
</evidence>
<dbReference type="Gene3D" id="1.10.443.10">
    <property type="entry name" value="Intergrase catalytic core"/>
    <property type="match status" value="1"/>
</dbReference>
<feature type="domain" description="Tyr recombinase" evidence="5">
    <location>
        <begin position="190"/>
        <end position="384"/>
    </location>
</feature>
<dbReference type="InterPro" id="IPR038488">
    <property type="entry name" value="Integrase_DNA-bd_sf"/>
</dbReference>
<gene>
    <name evidence="6" type="ORF">T9A_00887</name>
</gene>
<dbReference type="PROSITE" id="PS51898">
    <property type="entry name" value="TYR_RECOMBINASE"/>
    <property type="match status" value="1"/>
</dbReference>
<evidence type="ECO:0000313" key="6">
    <source>
        <dbReference type="EMBL" id="KGD62596.1"/>
    </source>
</evidence>
<dbReference type="InterPro" id="IPR002104">
    <property type="entry name" value="Integrase_catalytic"/>
</dbReference>
<dbReference type="Pfam" id="PF00589">
    <property type="entry name" value="Phage_integrase"/>
    <property type="match status" value="1"/>
</dbReference>
<comment type="caution">
    <text evidence="6">The sequence shown here is derived from an EMBL/GenBank/DDBJ whole genome shotgun (WGS) entry which is preliminary data.</text>
</comment>
<keyword evidence="3" id="KW-0238">DNA-binding</keyword>